<accession>A0ABQ5VXS3</accession>
<keyword evidence="9 10" id="KW-0066">ATP synthesis</keyword>
<comment type="function">
    <text evidence="1 10">Produces ATP from ADP in the presence of a proton gradient across the membrane.</text>
</comment>
<evidence type="ECO:0000256" key="11">
    <source>
        <dbReference type="RuleBase" id="RU003656"/>
    </source>
</evidence>
<name>A0ABQ5VXS3_9RHOB</name>
<keyword evidence="6 10" id="KW-0406">Ion transport</keyword>
<proteinExistence type="inferred from homology"/>
<keyword evidence="10" id="KW-1003">Cell membrane</keyword>
<evidence type="ECO:0000256" key="1">
    <source>
        <dbReference type="ARBA" id="ARBA00003543"/>
    </source>
</evidence>
<reference evidence="14" key="1">
    <citation type="journal article" date="2019" name="Int. J. Syst. Evol. Microbiol.">
        <title>The Global Catalogue of Microorganisms (GCM) 10K type strain sequencing project: providing services to taxonomists for standard genome sequencing and annotation.</title>
        <authorList>
            <consortium name="The Broad Institute Genomics Platform"/>
            <consortium name="The Broad Institute Genome Sequencing Center for Infectious Disease"/>
            <person name="Wu L."/>
            <person name="Ma J."/>
        </authorList>
    </citation>
    <scope>NUCLEOTIDE SEQUENCE [LARGE SCALE GENOMIC DNA]</scope>
    <source>
        <strain evidence="14">NBRC 110140</strain>
    </source>
</reference>
<evidence type="ECO:0000256" key="8">
    <source>
        <dbReference type="ARBA" id="ARBA00023196"/>
    </source>
</evidence>
<evidence type="ECO:0000256" key="2">
    <source>
        <dbReference type="ARBA" id="ARBA00004184"/>
    </source>
</evidence>
<dbReference type="PANTHER" id="PTHR13822:SF10">
    <property type="entry name" value="ATP SYNTHASE EPSILON CHAIN, CHLOROPLASTIC"/>
    <property type="match status" value="1"/>
</dbReference>
<dbReference type="NCBIfam" id="TIGR01216">
    <property type="entry name" value="ATP_synt_epsi"/>
    <property type="match status" value="1"/>
</dbReference>
<dbReference type="InterPro" id="IPR001469">
    <property type="entry name" value="ATP_synth_F1_dsu/esu"/>
</dbReference>
<dbReference type="NCBIfam" id="NF009978">
    <property type="entry name" value="PRK13443.1"/>
    <property type="match status" value="1"/>
</dbReference>
<evidence type="ECO:0000256" key="5">
    <source>
        <dbReference type="ARBA" id="ARBA00022781"/>
    </source>
</evidence>
<protein>
    <recommendedName>
        <fullName evidence="10">ATP synthase epsilon chain</fullName>
    </recommendedName>
    <alternativeName>
        <fullName evidence="10">ATP synthase F1 sector epsilon subunit</fullName>
    </alternativeName>
    <alternativeName>
        <fullName evidence="10">F-ATPase epsilon subunit</fullName>
    </alternativeName>
</protein>
<dbReference type="HAMAP" id="MF_00530">
    <property type="entry name" value="ATP_synth_epsil_bac"/>
    <property type="match status" value="1"/>
</dbReference>
<organism evidence="13 14">
    <name type="scientific">Amylibacter marinus</name>
    <dbReference type="NCBI Taxonomy" id="1475483"/>
    <lineage>
        <taxon>Bacteria</taxon>
        <taxon>Pseudomonadati</taxon>
        <taxon>Pseudomonadota</taxon>
        <taxon>Alphaproteobacteria</taxon>
        <taxon>Rhodobacterales</taxon>
        <taxon>Paracoccaceae</taxon>
        <taxon>Amylibacter</taxon>
    </lineage>
</organism>
<dbReference type="SUPFAM" id="SSF51344">
    <property type="entry name" value="Epsilon subunit of F1F0-ATP synthase N-terminal domain"/>
    <property type="match status" value="1"/>
</dbReference>
<keyword evidence="7 10" id="KW-0472">Membrane</keyword>
<keyword evidence="4 10" id="KW-0813">Transport</keyword>
<evidence type="ECO:0000256" key="4">
    <source>
        <dbReference type="ARBA" id="ARBA00022448"/>
    </source>
</evidence>
<evidence type="ECO:0000256" key="9">
    <source>
        <dbReference type="ARBA" id="ARBA00023310"/>
    </source>
</evidence>
<keyword evidence="14" id="KW-1185">Reference proteome</keyword>
<dbReference type="InterPro" id="IPR020546">
    <property type="entry name" value="ATP_synth_F1_dsu/esu_N"/>
</dbReference>
<evidence type="ECO:0000256" key="10">
    <source>
        <dbReference type="HAMAP-Rule" id="MF_00530"/>
    </source>
</evidence>
<evidence type="ECO:0000259" key="12">
    <source>
        <dbReference type="Pfam" id="PF02823"/>
    </source>
</evidence>
<dbReference type="InterPro" id="IPR036771">
    <property type="entry name" value="ATPsynth_dsu/esu_N"/>
</dbReference>
<dbReference type="PANTHER" id="PTHR13822">
    <property type="entry name" value="ATP SYNTHASE DELTA/EPSILON CHAIN"/>
    <property type="match status" value="1"/>
</dbReference>
<keyword evidence="8 10" id="KW-0139">CF(1)</keyword>
<keyword evidence="5 10" id="KW-0375">Hydrogen ion transport</keyword>
<dbReference type="Proteomes" id="UP001156694">
    <property type="component" value="Unassembled WGS sequence"/>
</dbReference>
<evidence type="ECO:0000313" key="13">
    <source>
        <dbReference type="EMBL" id="GLQ36070.1"/>
    </source>
</evidence>
<evidence type="ECO:0000256" key="3">
    <source>
        <dbReference type="ARBA" id="ARBA00005712"/>
    </source>
</evidence>
<comment type="caution">
    <text evidence="13">The sequence shown here is derived from an EMBL/GenBank/DDBJ whole genome shotgun (WGS) entry which is preliminary data.</text>
</comment>
<dbReference type="Gene3D" id="2.60.15.10">
    <property type="entry name" value="F0F1 ATP synthase delta/epsilon subunit, N-terminal"/>
    <property type="match status" value="1"/>
</dbReference>
<comment type="subunit">
    <text evidence="10 11">F-type ATPases have 2 components, CF(1) - the catalytic core - and CF(0) - the membrane proton channel. CF(1) has five subunits: alpha(3), beta(3), gamma(1), delta(1), epsilon(1). CF(0) has three main subunits: a, b and c.</text>
</comment>
<dbReference type="RefSeq" id="WP_284379486.1">
    <property type="nucleotide sequence ID" value="NZ_BSNN01000008.1"/>
</dbReference>
<evidence type="ECO:0000313" key="14">
    <source>
        <dbReference type="Proteomes" id="UP001156694"/>
    </source>
</evidence>
<dbReference type="CDD" id="cd12152">
    <property type="entry name" value="F1-ATPase_delta"/>
    <property type="match status" value="1"/>
</dbReference>
<comment type="subcellular location">
    <subcellularLocation>
        <location evidence="10">Cell membrane</location>
        <topology evidence="10">Peripheral membrane protein</topology>
    </subcellularLocation>
    <subcellularLocation>
        <location evidence="2">Endomembrane system</location>
        <topology evidence="2">Peripheral membrane protein</topology>
    </subcellularLocation>
</comment>
<evidence type="ECO:0000256" key="6">
    <source>
        <dbReference type="ARBA" id="ARBA00023065"/>
    </source>
</evidence>
<gene>
    <name evidence="10 13" type="primary">atpC</name>
    <name evidence="13" type="ORF">GCM10007939_23540</name>
</gene>
<evidence type="ECO:0000256" key="7">
    <source>
        <dbReference type="ARBA" id="ARBA00023136"/>
    </source>
</evidence>
<dbReference type="Pfam" id="PF02823">
    <property type="entry name" value="ATP-synt_DE_N"/>
    <property type="match status" value="1"/>
</dbReference>
<comment type="similarity">
    <text evidence="3 10 11">Belongs to the ATPase epsilon chain family.</text>
</comment>
<dbReference type="EMBL" id="BSNN01000008">
    <property type="protein sequence ID" value="GLQ36070.1"/>
    <property type="molecule type" value="Genomic_DNA"/>
</dbReference>
<sequence>MATIQFDLVSPERKLASIEASEIQIPGADGDFTAMADHAPVLTTLRPGVLRVVAGNETSEYLVTGGFVELSATNASVLAEQALPVADVTRELVDGLVEAATTAAETADPSEKDAAHKRIADTKALLELV</sequence>
<feature type="domain" description="ATP synthase F1 complex delta/epsilon subunit N-terminal" evidence="12">
    <location>
        <begin position="4"/>
        <end position="82"/>
    </location>
</feature>